<evidence type="ECO:0000313" key="2">
    <source>
        <dbReference type="EMBL" id="CAG86067.2"/>
    </source>
</evidence>
<feature type="compositionally biased region" description="Basic residues" evidence="1">
    <location>
        <begin position="965"/>
        <end position="983"/>
    </location>
</feature>
<feature type="region of interest" description="Disordered" evidence="1">
    <location>
        <begin position="1"/>
        <end position="30"/>
    </location>
</feature>
<feature type="compositionally biased region" description="Polar residues" evidence="1">
    <location>
        <begin position="208"/>
        <end position="237"/>
    </location>
</feature>
<feature type="compositionally biased region" description="Acidic residues" evidence="1">
    <location>
        <begin position="392"/>
        <end position="406"/>
    </location>
</feature>
<feature type="compositionally biased region" description="Acidic residues" evidence="1">
    <location>
        <begin position="125"/>
        <end position="138"/>
    </location>
</feature>
<feature type="compositionally biased region" description="Basic and acidic residues" evidence="1">
    <location>
        <begin position="767"/>
        <end position="780"/>
    </location>
</feature>
<dbReference type="STRING" id="284592.Q6BUW2"/>
<feature type="region of interest" description="Disordered" evidence="1">
    <location>
        <begin position="157"/>
        <end position="176"/>
    </location>
</feature>
<dbReference type="Proteomes" id="UP000000599">
    <property type="component" value="Chromosome C"/>
</dbReference>
<dbReference type="GeneID" id="2900562"/>
<feature type="compositionally biased region" description="Basic and acidic residues" evidence="1">
    <location>
        <begin position="266"/>
        <end position="278"/>
    </location>
</feature>
<feature type="region of interest" description="Disordered" evidence="1">
    <location>
        <begin position="505"/>
        <end position="530"/>
    </location>
</feature>
<feature type="region of interest" description="Disordered" evidence="1">
    <location>
        <begin position="566"/>
        <end position="616"/>
    </location>
</feature>
<proteinExistence type="predicted"/>
<dbReference type="HOGENOM" id="CLU_328171_0_0_1"/>
<feature type="compositionally biased region" description="Basic and acidic residues" evidence="1">
    <location>
        <begin position="516"/>
        <end position="527"/>
    </location>
</feature>
<dbReference type="AlphaFoldDB" id="Q6BUW2"/>
<dbReference type="eggNOG" id="ENOG502SEET">
    <property type="taxonomic scope" value="Eukaryota"/>
</dbReference>
<dbReference type="InParanoid" id="Q6BUW2"/>
<dbReference type="RefSeq" id="XP_458007.2">
    <property type="nucleotide sequence ID" value="XM_458007.1"/>
</dbReference>
<dbReference type="KEGG" id="dha:DEHA2C07502g"/>
<feature type="compositionally biased region" description="Low complexity" evidence="1">
    <location>
        <begin position="568"/>
        <end position="587"/>
    </location>
</feature>
<feature type="compositionally biased region" description="Low complexity" evidence="1">
    <location>
        <begin position="661"/>
        <end position="715"/>
    </location>
</feature>
<feature type="compositionally biased region" description="Polar residues" evidence="1">
    <location>
        <begin position="845"/>
        <end position="875"/>
    </location>
</feature>
<evidence type="ECO:0000256" key="1">
    <source>
        <dbReference type="SAM" id="MobiDB-lite"/>
    </source>
</evidence>
<reference evidence="2 3" key="1">
    <citation type="journal article" date="2004" name="Nature">
        <title>Genome evolution in yeasts.</title>
        <authorList>
            <consortium name="Genolevures"/>
            <person name="Dujon B."/>
            <person name="Sherman D."/>
            <person name="Fischer G."/>
            <person name="Durrens P."/>
            <person name="Casaregola S."/>
            <person name="Lafontaine I."/>
            <person name="de Montigny J."/>
            <person name="Marck C."/>
            <person name="Neuveglise C."/>
            <person name="Talla E."/>
            <person name="Goffard N."/>
            <person name="Frangeul L."/>
            <person name="Aigle M."/>
            <person name="Anthouard V."/>
            <person name="Babour A."/>
            <person name="Barbe V."/>
            <person name="Barnay S."/>
            <person name="Blanchin S."/>
            <person name="Beckerich J.M."/>
            <person name="Beyne E."/>
            <person name="Bleykasten C."/>
            <person name="Boisrame A."/>
            <person name="Boyer J."/>
            <person name="Cattolico L."/>
            <person name="Confanioleri F."/>
            <person name="de Daruvar A."/>
            <person name="Despons L."/>
            <person name="Fabre E."/>
            <person name="Fairhead C."/>
            <person name="Ferry-Dumazet H."/>
            <person name="Groppi A."/>
            <person name="Hantraye F."/>
            <person name="Hennequin C."/>
            <person name="Jauniaux N."/>
            <person name="Joyet P."/>
            <person name="Kachouri R."/>
            <person name="Kerrest A."/>
            <person name="Koszul R."/>
            <person name="Lemaire M."/>
            <person name="Lesur I."/>
            <person name="Ma L."/>
            <person name="Muller H."/>
            <person name="Nicaud J.M."/>
            <person name="Nikolski M."/>
            <person name="Oztas S."/>
            <person name="Ozier-Kalogeropoulos O."/>
            <person name="Pellenz S."/>
            <person name="Potier S."/>
            <person name="Richard G.F."/>
            <person name="Straub M.L."/>
            <person name="Suleau A."/>
            <person name="Swennene D."/>
            <person name="Tekaia F."/>
            <person name="Wesolowski-Louvel M."/>
            <person name="Westhof E."/>
            <person name="Wirth B."/>
            <person name="Zeniou-Meyer M."/>
            <person name="Zivanovic I."/>
            <person name="Bolotin-Fukuhara M."/>
            <person name="Thierry A."/>
            <person name="Bouchier C."/>
            <person name="Caudron B."/>
            <person name="Scarpelli C."/>
            <person name="Gaillardin C."/>
            <person name="Weissenbach J."/>
            <person name="Wincker P."/>
            <person name="Souciet J.L."/>
        </authorList>
    </citation>
    <scope>NUCLEOTIDE SEQUENCE [LARGE SCALE GENOMIC DNA]</scope>
    <source>
        <strain evidence="3">ATCC 36239 / CBS 767 / BCRC 21394 / JCM 1990 / NBRC 0083 / IGC 2968</strain>
    </source>
</reference>
<organism evidence="2 3">
    <name type="scientific">Debaryomyces hansenii (strain ATCC 36239 / CBS 767 / BCRC 21394 / JCM 1990 / NBRC 0083 / IGC 2968)</name>
    <name type="common">Yeast</name>
    <name type="synonym">Torulaspora hansenii</name>
    <dbReference type="NCBI Taxonomy" id="284592"/>
    <lineage>
        <taxon>Eukaryota</taxon>
        <taxon>Fungi</taxon>
        <taxon>Dikarya</taxon>
        <taxon>Ascomycota</taxon>
        <taxon>Saccharomycotina</taxon>
        <taxon>Pichiomycetes</taxon>
        <taxon>Debaryomycetaceae</taxon>
        <taxon>Debaryomyces</taxon>
    </lineage>
</organism>
<feature type="compositionally biased region" description="Polar residues" evidence="1">
    <location>
        <begin position="921"/>
        <end position="954"/>
    </location>
</feature>
<keyword evidence="3" id="KW-1185">Reference proteome</keyword>
<feature type="compositionally biased region" description="Polar residues" evidence="1">
    <location>
        <begin position="79"/>
        <end position="108"/>
    </location>
</feature>
<gene>
    <name evidence="2" type="ordered locus">DEHA2C07502g</name>
</gene>
<dbReference type="EMBL" id="CR382135">
    <property type="protein sequence ID" value="CAG86067.2"/>
    <property type="molecule type" value="Genomic_DNA"/>
</dbReference>
<feature type="compositionally biased region" description="Polar residues" evidence="1">
    <location>
        <begin position="12"/>
        <end position="28"/>
    </location>
</feature>
<protein>
    <submittedName>
        <fullName evidence="2">DEHA2C07502p</fullName>
    </submittedName>
</protein>
<dbReference type="OMA" id="FNDSYLD"/>
<accession>Q6BUW2</accession>
<name>Q6BUW2_DEBHA</name>
<feature type="region of interest" description="Disordered" evidence="1">
    <location>
        <begin position="639"/>
        <end position="983"/>
    </location>
</feature>
<feature type="compositionally biased region" description="Basic and acidic residues" evidence="1">
    <location>
        <begin position="876"/>
        <end position="887"/>
    </location>
</feature>
<evidence type="ECO:0000313" key="3">
    <source>
        <dbReference type="Proteomes" id="UP000000599"/>
    </source>
</evidence>
<feature type="compositionally biased region" description="Low complexity" evidence="1">
    <location>
        <begin position="604"/>
        <end position="616"/>
    </location>
</feature>
<feature type="region of interest" description="Disordered" evidence="1">
    <location>
        <begin position="208"/>
        <end position="289"/>
    </location>
</feature>
<feature type="compositionally biased region" description="Polar residues" evidence="1">
    <location>
        <begin position="722"/>
        <end position="756"/>
    </location>
</feature>
<dbReference type="OrthoDB" id="4085524at2759"/>
<feature type="region of interest" description="Disordered" evidence="1">
    <location>
        <begin position="386"/>
        <end position="407"/>
    </location>
</feature>
<feature type="region of interest" description="Disordered" evidence="1">
    <location>
        <begin position="43"/>
        <end position="138"/>
    </location>
</feature>
<sequence length="983" mass="109571">MFSRRQNRSVHDTSYTGVSPAASKTNQPNNNALAAALSIGKSLKQQGGPGVHAPSGGSNQYLSKPPQKRNSLLKRDSITRSPSSNKFRNFSDASYNSTLSHSMQTPPHSAQRRSSIQRQSNGGYDLDDSFDDSYYDDINQDATQNYNNAKMRDLRLSHQLSPPPSRNGQPHAESGTVKMIKKYIPTPNGIKIIEVPETVYQKEVVRNNSMRSMPRSGSMTSLSQKRIPRTTSLSSIAGANKKPSHQRLSSLSRNPALGTMAENEEAQSRKGRNEDSELQKLQQQIDHEKQVSKDLELKRLEYEKIKLERLENEKKILLLKREAANNKDIDVSEVIDEGDEEEDVPLPNISVIVDEMENKRLGQEEESEINKNATIEKPSLGEINDISRDEDVNAEDETSIYEEEAIPEASIDASSVVVDELEKKNIVGDEPTSDIKTSEHLQNGFKNDHGAAELNVISQYSDSKELLNRNSIIDNPIPVSTDEEDFGIEEVPYDKSEENNLAKHLRPNFDSSSEIIDTKHSGPKFDPEPEIISTDETMQLKESNHDMLDVEDPTVEDIAITTLQIPTSTLNNDSSSSSARSTGSFDSNMQSRSEKRPVKSAMKNSSSFYNSSNNSSTVKNAAQDAYLSLATAENTRLNSKISSSQLNDVGPQLNGGANQMQQPQSNNQYYENQSNQQNQQNQRNQQNQQNHRNHRNQQNQKNQQNQQNQPNQPNQGMRISTLRKSPSTQSPGLASRTLRPQSTLPETLPQSNQHSPVNGMGNRKLRDRTSAHVNPTRDRSSYMNHISPHPALQPNYQSPSKTKAAELYAKASARPNSSFMPVAAKKTSDQPATQQAQKSRRTTLRDMSSPNQAQRADNSLNNPPQNTNDTSSNPVENRRAFRSRLADSDEEEGTEGRSKFFGGGFSSRFNDSDEDLGGFTHKQNSANQTTTQYPSKNNDLPVSNASPNRNNNTIMDGKTDQPSKSKSKDKKKFAKLRKLFGKD</sequence>